<keyword evidence="8" id="KW-1185">Reference proteome</keyword>
<evidence type="ECO:0000256" key="4">
    <source>
        <dbReference type="ARBA" id="ARBA00022827"/>
    </source>
</evidence>
<comment type="similarity">
    <text evidence="2">Belongs to the oxygen-dependent FAD-linked oxidoreductase family.</text>
</comment>
<dbReference type="Gene3D" id="3.40.462.20">
    <property type="match status" value="1"/>
</dbReference>
<dbReference type="Proteomes" id="UP001500506">
    <property type="component" value="Unassembled WGS sequence"/>
</dbReference>
<feature type="domain" description="FAD-binding PCMH-type" evidence="6">
    <location>
        <begin position="368"/>
        <end position="541"/>
    </location>
</feature>
<dbReference type="InterPro" id="IPR016167">
    <property type="entry name" value="FAD-bd_PCMH_sub1"/>
</dbReference>
<dbReference type="InterPro" id="IPR016166">
    <property type="entry name" value="FAD-bd_PCMH"/>
</dbReference>
<dbReference type="Pfam" id="PF08031">
    <property type="entry name" value="BBE"/>
    <property type="match status" value="1"/>
</dbReference>
<keyword evidence="5" id="KW-0560">Oxidoreductase</keyword>
<organism evidence="7 8">
    <name type="scientific">Agromyces humatus</name>
    <dbReference type="NCBI Taxonomy" id="279573"/>
    <lineage>
        <taxon>Bacteria</taxon>
        <taxon>Bacillati</taxon>
        <taxon>Actinomycetota</taxon>
        <taxon>Actinomycetes</taxon>
        <taxon>Micrococcales</taxon>
        <taxon>Microbacteriaceae</taxon>
        <taxon>Agromyces</taxon>
    </lineage>
</organism>
<sequence length="776" mass="82822">MHYGHELQFGTFITPTNDPPHTPVRLAELSEAVGYDLVTFQDHPYQPRFHDTSTLLTWVAARTERIHLSANVANVPLRLPAVLGRAAASLDLLSEGRFELALGAGGFWDAIEAMGGRRLTPGQAVDALSEAIDIIRGVWDQGERTRFEVDGAYYRVSGAKRGPAPAHNIPIWIGAYKPRMLRLTGRKGDGWVPSLAYMKPGEFAEKNDIIDDAATAAGRDPREIRRIVNIGGRFTSGSAAGGGARGGFLDGPAQQWVEQLLPYVVDDGVGTFVLASDDPGTIQHFAEQVAPALREAVAGELRERRVGQAGELRGSDASLLAPTYTSRSTAVRAKRRDGIDYDAVPEHLAAKAIEPGDAGFARVKSTYMRGGSPGLVLQPASSDEVAAALSFVRENPTVPFGVRSGGHGISGRSTNDGGIVIDLSDMRDMRVLDATRRLVRIEAGARWQDVAAFLAPHGWALSSGDYGGVGVGGLATAGGIGWLVREHGLTIDHLRAVEVVLADGSIVRADASNHADLFWAVRGAGANFGIVTAFEFEVDEVGAVGFAQLSFDASDIAGFLESWGDWVVDAPRDLTSFLIVSAGRAGQPPMAHVMAMVDSDDPDTVLERLQPLADAAPLVGQDVRITTYQSVISNAGDASHGAEGEPTARSALIGRVTPSFAADAARLIESGATYFFQFRAVGGAVHDVPVDATAFAHRSAEFSVVAFGSNRRHTNERWNEFIAPHSSGAYLSFDTEPGRAAVEAAFPPATLARLRELKRRFDPDNVFRDNANITPA</sequence>
<protein>
    <recommendedName>
        <fullName evidence="6">FAD-binding PCMH-type domain-containing protein</fullName>
    </recommendedName>
</protein>
<evidence type="ECO:0000259" key="6">
    <source>
        <dbReference type="PROSITE" id="PS51387"/>
    </source>
</evidence>
<dbReference type="RefSeq" id="WP_232497783.1">
    <property type="nucleotide sequence ID" value="NZ_BAAANH010000004.1"/>
</dbReference>
<dbReference type="SUPFAM" id="SSF56176">
    <property type="entry name" value="FAD-binding/transporter-associated domain-like"/>
    <property type="match status" value="1"/>
</dbReference>
<reference evidence="7 8" key="1">
    <citation type="journal article" date="2019" name="Int. J. Syst. Evol. Microbiol.">
        <title>The Global Catalogue of Microorganisms (GCM) 10K type strain sequencing project: providing services to taxonomists for standard genome sequencing and annotation.</title>
        <authorList>
            <consortium name="The Broad Institute Genomics Platform"/>
            <consortium name="The Broad Institute Genome Sequencing Center for Infectious Disease"/>
            <person name="Wu L."/>
            <person name="Ma J."/>
        </authorList>
    </citation>
    <scope>NUCLEOTIDE SEQUENCE [LARGE SCALE GENOMIC DNA]</scope>
    <source>
        <strain evidence="7 8">JCM 14319</strain>
    </source>
</reference>
<evidence type="ECO:0000256" key="1">
    <source>
        <dbReference type="ARBA" id="ARBA00001974"/>
    </source>
</evidence>
<dbReference type="InterPro" id="IPR011251">
    <property type="entry name" value="Luciferase-like_dom"/>
</dbReference>
<evidence type="ECO:0000313" key="8">
    <source>
        <dbReference type="Proteomes" id="UP001500506"/>
    </source>
</evidence>
<dbReference type="PANTHER" id="PTHR42973">
    <property type="entry name" value="BINDING OXIDOREDUCTASE, PUTATIVE (AFU_ORTHOLOGUE AFUA_1G17690)-RELATED"/>
    <property type="match status" value="1"/>
</dbReference>
<dbReference type="InterPro" id="IPR036661">
    <property type="entry name" value="Luciferase-like_sf"/>
</dbReference>
<dbReference type="InterPro" id="IPR016169">
    <property type="entry name" value="FAD-bd_PCMH_sub2"/>
</dbReference>
<dbReference type="Pfam" id="PF01565">
    <property type="entry name" value="FAD_binding_4"/>
    <property type="match status" value="1"/>
</dbReference>
<dbReference type="PANTHER" id="PTHR42973:SF39">
    <property type="entry name" value="FAD-BINDING PCMH-TYPE DOMAIN-CONTAINING PROTEIN"/>
    <property type="match status" value="1"/>
</dbReference>
<dbReference type="InterPro" id="IPR050416">
    <property type="entry name" value="FAD-linked_Oxidoreductase"/>
</dbReference>
<dbReference type="PROSITE" id="PS51387">
    <property type="entry name" value="FAD_PCMH"/>
    <property type="match status" value="1"/>
</dbReference>
<dbReference type="InterPro" id="IPR006094">
    <property type="entry name" value="Oxid_FAD_bind_N"/>
</dbReference>
<evidence type="ECO:0000256" key="3">
    <source>
        <dbReference type="ARBA" id="ARBA00022630"/>
    </source>
</evidence>
<evidence type="ECO:0000256" key="2">
    <source>
        <dbReference type="ARBA" id="ARBA00005466"/>
    </source>
</evidence>
<dbReference type="InterPro" id="IPR012951">
    <property type="entry name" value="BBE"/>
</dbReference>
<keyword evidence="4" id="KW-0274">FAD</keyword>
<keyword evidence="3" id="KW-0285">Flavoprotein</keyword>
<dbReference type="Gene3D" id="3.30.43.10">
    <property type="entry name" value="Uridine Diphospho-n-acetylenolpyruvylglucosamine Reductase, domain 2"/>
    <property type="match status" value="1"/>
</dbReference>
<accession>A0ABN2KNH7</accession>
<comment type="cofactor">
    <cofactor evidence="1">
        <name>FAD</name>
        <dbReference type="ChEBI" id="CHEBI:57692"/>
    </cofactor>
</comment>
<gene>
    <name evidence="7" type="ORF">GCM10009747_20090</name>
</gene>
<dbReference type="EMBL" id="BAAANH010000004">
    <property type="protein sequence ID" value="GAA1760981.1"/>
    <property type="molecule type" value="Genomic_DNA"/>
</dbReference>
<dbReference type="Gene3D" id="3.30.465.10">
    <property type="match status" value="1"/>
</dbReference>
<dbReference type="Gene3D" id="3.20.20.30">
    <property type="entry name" value="Luciferase-like domain"/>
    <property type="match status" value="1"/>
</dbReference>
<name>A0ABN2KNH7_9MICO</name>
<proteinExistence type="inferred from homology"/>
<dbReference type="CDD" id="cd01097">
    <property type="entry name" value="Tetrahydromethanopterin_reductase"/>
    <property type="match status" value="1"/>
</dbReference>
<evidence type="ECO:0000256" key="5">
    <source>
        <dbReference type="ARBA" id="ARBA00023002"/>
    </source>
</evidence>
<dbReference type="InterPro" id="IPR036318">
    <property type="entry name" value="FAD-bd_PCMH-like_sf"/>
</dbReference>
<dbReference type="Pfam" id="PF00296">
    <property type="entry name" value="Bac_luciferase"/>
    <property type="match status" value="1"/>
</dbReference>
<evidence type="ECO:0000313" key="7">
    <source>
        <dbReference type="EMBL" id="GAA1760981.1"/>
    </source>
</evidence>
<dbReference type="SUPFAM" id="SSF51679">
    <property type="entry name" value="Bacterial luciferase-like"/>
    <property type="match status" value="1"/>
</dbReference>
<comment type="caution">
    <text evidence="7">The sequence shown here is derived from an EMBL/GenBank/DDBJ whole genome shotgun (WGS) entry which is preliminary data.</text>
</comment>